<dbReference type="EMBL" id="JAAIIF010000013">
    <property type="protein sequence ID" value="NMM96677.1"/>
    <property type="molecule type" value="Genomic_DNA"/>
</dbReference>
<evidence type="ECO:0000259" key="2">
    <source>
        <dbReference type="PROSITE" id="PS50911"/>
    </source>
</evidence>
<dbReference type="InterPro" id="IPR038765">
    <property type="entry name" value="Papain-like_cys_pep_sf"/>
</dbReference>
<dbReference type="Pfam" id="PF05257">
    <property type="entry name" value="CHAP"/>
    <property type="match status" value="1"/>
</dbReference>
<dbReference type="AlphaFoldDB" id="A0A7Y0HVW6"/>
<keyword evidence="4" id="KW-1185">Reference proteome</keyword>
<evidence type="ECO:0000313" key="3">
    <source>
        <dbReference type="EMBL" id="NMM96677.1"/>
    </source>
</evidence>
<evidence type="ECO:0000313" key="4">
    <source>
        <dbReference type="Proteomes" id="UP000529710"/>
    </source>
</evidence>
<feature type="compositionally biased region" description="Polar residues" evidence="1">
    <location>
        <begin position="132"/>
        <end position="143"/>
    </location>
</feature>
<organism evidence="3 4">
    <name type="scientific">Bifidobacterium erythrocebi</name>
    <dbReference type="NCBI Taxonomy" id="2675325"/>
    <lineage>
        <taxon>Bacteria</taxon>
        <taxon>Bacillati</taxon>
        <taxon>Actinomycetota</taxon>
        <taxon>Actinomycetes</taxon>
        <taxon>Bifidobacteriales</taxon>
        <taxon>Bifidobacteriaceae</taxon>
        <taxon>Bifidobacterium</taxon>
    </lineage>
</organism>
<evidence type="ECO:0000256" key="1">
    <source>
        <dbReference type="SAM" id="MobiDB-lite"/>
    </source>
</evidence>
<dbReference type="SUPFAM" id="SSF54001">
    <property type="entry name" value="Cysteine proteinases"/>
    <property type="match status" value="1"/>
</dbReference>
<name>A0A7Y0HVW6_9BIFI</name>
<feature type="region of interest" description="Disordered" evidence="1">
    <location>
        <begin position="125"/>
        <end position="149"/>
    </location>
</feature>
<dbReference type="InterPro" id="IPR007921">
    <property type="entry name" value="CHAP_dom"/>
</dbReference>
<sequence length="305" mass="32852">MRHAAPKAARTSNTPFAMMRAARPTRLSHAAHRIEGNGAVLGLEPAVAAKLNEIAPQTRRAMREAARAAERRNILLGSASLAALVGTAATTISLTGPERVMPVASEAEFTTTQVQNVKAAASRSDTREALVSNETQQSTNEGTWSLGEGNANLDVKQMSRSLANNENVAKLMDVDGDALPAGFNPNHDTGDTGNAYEYSQCTWWVYVRRHQLGLPAGSYMGNGCQWASSARALGYWVDNTPRHVGDIMVFRAGQEGSDSTYGHVAIVEKINADGSVTTSECGSVMQGKTYSKTYHNVSDFEYIHY</sequence>
<feature type="domain" description="Peptidase C51" evidence="2">
    <location>
        <begin position="176"/>
        <end position="304"/>
    </location>
</feature>
<dbReference type="Gene3D" id="3.90.1720.10">
    <property type="entry name" value="endopeptidase domain like (from Nostoc punctiforme)"/>
    <property type="match status" value="1"/>
</dbReference>
<dbReference type="RefSeq" id="WP_169080583.1">
    <property type="nucleotide sequence ID" value="NZ_JAAIIF010000013.1"/>
</dbReference>
<protein>
    <submittedName>
        <fullName evidence="3">Amidase</fullName>
    </submittedName>
</protein>
<gene>
    <name evidence="3" type="ORF">G1C98_1413</name>
</gene>
<comment type="caution">
    <text evidence="3">The sequence shown here is derived from an EMBL/GenBank/DDBJ whole genome shotgun (WGS) entry which is preliminary data.</text>
</comment>
<dbReference type="Proteomes" id="UP000529710">
    <property type="component" value="Unassembled WGS sequence"/>
</dbReference>
<proteinExistence type="predicted"/>
<accession>A0A7Y0HVW6</accession>
<dbReference type="PROSITE" id="PS50911">
    <property type="entry name" value="CHAP"/>
    <property type="match status" value="1"/>
</dbReference>
<reference evidence="3 4" key="1">
    <citation type="submission" date="2020-02" db="EMBL/GenBank/DDBJ databases">
        <title>Characterization of phylogenetic diversity of novel bifidobacterial species isolated in Czech ZOOs.</title>
        <authorList>
            <person name="Lugli G.A."/>
            <person name="Vera N.B."/>
            <person name="Ventura M."/>
        </authorList>
    </citation>
    <scope>NUCLEOTIDE SEQUENCE [LARGE SCALE GENOMIC DNA]</scope>
    <source>
        <strain evidence="3 4">DSM 109960</strain>
    </source>
</reference>